<evidence type="ECO:0000313" key="2">
    <source>
        <dbReference type="EMBL" id="CUG90415.1"/>
    </source>
</evidence>
<gene>
    <name evidence="2" type="ORF">BSAL_26580</name>
</gene>
<keyword evidence="3" id="KW-1185">Reference proteome</keyword>
<reference evidence="3" key="1">
    <citation type="submission" date="2015-09" db="EMBL/GenBank/DDBJ databases">
        <authorList>
            <consortium name="Pathogen Informatics"/>
        </authorList>
    </citation>
    <scope>NUCLEOTIDE SEQUENCE [LARGE SCALE GENOMIC DNA]</scope>
    <source>
        <strain evidence="3">Lake Konstanz</strain>
    </source>
</reference>
<feature type="compositionally biased region" description="Polar residues" evidence="1">
    <location>
        <begin position="124"/>
        <end position="146"/>
    </location>
</feature>
<organism evidence="2 3">
    <name type="scientific">Bodo saltans</name>
    <name type="common">Flagellated protozoan</name>
    <dbReference type="NCBI Taxonomy" id="75058"/>
    <lineage>
        <taxon>Eukaryota</taxon>
        <taxon>Discoba</taxon>
        <taxon>Euglenozoa</taxon>
        <taxon>Kinetoplastea</taxon>
        <taxon>Metakinetoplastina</taxon>
        <taxon>Eubodonida</taxon>
        <taxon>Bodonidae</taxon>
        <taxon>Bodo</taxon>
    </lineage>
</organism>
<evidence type="ECO:0000313" key="3">
    <source>
        <dbReference type="Proteomes" id="UP000051952"/>
    </source>
</evidence>
<dbReference type="Proteomes" id="UP000051952">
    <property type="component" value="Unassembled WGS sequence"/>
</dbReference>
<evidence type="ECO:0000256" key="1">
    <source>
        <dbReference type="SAM" id="MobiDB-lite"/>
    </source>
</evidence>
<proteinExistence type="predicted"/>
<feature type="region of interest" description="Disordered" evidence="1">
    <location>
        <begin position="81"/>
        <end position="148"/>
    </location>
</feature>
<name>A0A0S4JJZ7_BODSA</name>
<dbReference type="SUPFAM" id="SSF63491">
    <property type="entry name" value="BAG domain"/>
    <property type="match status" value="1"/>
</dbReference>
<evidence type="ECO:0008006" key="4">
    <source>
        <dbReference type="Google" id="ProtNLM"/>
    </source>
</evidence>
<dbReference type="EMBL" id="CYKH01001823">
    <property type="protein sequence ID" value="CUG90415.1"/>
    <property type="molecule type" value="Genomic_DNA"/>
</dbReference>
<accession>A0A0S4JJZ7</accession>
<sequence length="305" mass="33644">MTFHSPQSTESEILTLKTTRGERIDIVVPPNATVEQAIATLVQQHQYHPTTKLMAGREILSPKRHVNEFADGSLLIVGAATTASRNKSPQPSSKIRSTFHHGSSAQSPQHLGEHSHSSSPSHPTGRTSQQESPTSASTPQRSTTPQPEKMTLTGIIPAMNKAITINLFGHATVADLLTAAISIDARLAGCRLAFRGKFVNVPTDKPLHSLGIREGDSVHLATGAFRDINLLSLYRIEEDLHRIQGQMEKQLSELERKALYEELMRVLFRTDDLQELEGELRLRRKELVKTITAMQDALKPPTVHA</sequence>
<dbReference type="OrthoDB" id="247597at2759"/>
<dbReference type="AlphaFoldDB" id="A0A0S4JJZ7"/>
<feature type="compositionally biased region" description="Polar residues" evidence="1">
    <location>
        <begin position="81"/>
        <end position="109"/>
    </location>
</feature>
<dbReference type="VEuPathDB" id="TriTrypDB:BSAL_26580"/>
<protein>
    <recommendedName>
        <fullName evidence="4">BAG domain-containing protein</fullName>
    </recommendedName>
</protein>